<sequence>MRPPSNPIRLLCSPAEAPRLRQALQAEAGMPHCVLCHPERGAATHADVAFVSRDITGRSTKFVTTPETALYYEAMRHAPNLRWVHVHSAGADRQIYLDLHARGVSVSTSQGASDAVVAQAALAGVLSLSRRLPLLARAQQRREWLPLLEDLLPRDLAGQHAVVVGWGGIAQRIGLMLRMLDMTLSVARHSATPVEGAHRTVAYDGLRDVLPHADWLILACPLTPITRGLIDRRALHALPARAMLVNVARGHVVDETALIEQLKTGRLAGAFLDVFQQEPLPPDSPLWTLDNTIVTPHSAGFSDGNAGRVRRLFVDNLRRWAAGEPLRNLMAD</sequence>
<dbReference type="InterPro" id="IPR036291">
    <property type="entry name" value="NAD(P)-bd_dom_sf"/>
</dbReference>
<accession>A0A1W6Z9Z6</accession>
<dbReference type="SUPFAM" id="SSF52283">
    <property type="entry name" value="Formate/glycerate dehydrogenase catalytic domain-like"/>
    <property type="match status" value="1"/>
</dbReference>
<gene>
    <name evidence="4" type="ORF">CAL15_07385</name>
</gene>
<dbReference type="PANTHER" id="PTHR43333:SF1">
    <property type="entry name" value="D-ISOMER SPECIFIC 2-HYDROXYACID DEHYDROGENASE NAD-BINDING DOMAIN-CONTAINING PROTEIN"/>
    <property type="match status" value="1"/>
</dbReference>
<evidence type="ECO:0000259" key="3">
    <source>
        <dbReference type="Pfam" id="PF02826"/>
    </source>
</evidence>
<evidence type="ECO:0000313" key="5">
    <source>
        <dbReference type="Proteomes" id="UP000194161"/>
    </source>
</evidence>
<dbReference type="Proteomes" id="UP000194161">
    <property type="component" value="Chromosome"/>
</dbReference>
<name>A0A1W6Z9Z6_9BORD</name>
<keyword evidence="2" id="KW-0520">NAD</keyword>
<dbReference type="Gene3D" id="3.40.50.720">
    <property type="entry name" value="NAD(P)-binding Rossmann-like Domain"/>
    <property type="match status" value="2"/>
</dbReference>
<dbReference type="STRING" id="463040.CAL15_07385"/>
<dbReference type="RefSeq" id="WP_086077982.1">
    <property type="nucleotide sequence ID" value="NZ_CP021111.1"/>
</dbReference>
<protein>
    <submittedName>
        <fullName evidence="4">Hydroxyacid dehydrogenase</fullName>
    </submittedName>
</protein>
<dbReference type="KEGG" id="bgm:CAL15_07385"/>
<dbReference type="CDD" id="cd05300">
    <property type="entry name" value="2-Hacid_dh_1"/>
    <property type="match status" value="1"/>
</dbReference>
<dbReference type="EMBL" id="CP021111">
    <property type="protein sequence ID" value="ARP94216.1"/>
    <property type="molecule type" value="Genomic_DNA"/>
</dbReference>
<evidence type="ECO:0000256" key="1">
    <source>
        <dbReference type="ARBA" id="ARBA00023002"/>
    </source>
</evidence>
<dbReference type="AlphaFoldDB" id="A0A1W6Z9Z6"/>
<keyword evidence="5" id="KW-1185">Reference proteome</keyword>
<dbReference type="PANTHER" id="PTHR43333">
    <property type="entry name" value="2-HACID_DH_C DOMAIN-CONTAINING PROTEIN"/>
    <property type="match status" value="1"/>
</dbReference>
<proteinExistence type="predicted"/>
<dbReference type="OrthoDB" id="9805416at2"/>
<dbReference type="InterPro" id="IPR006140">
    <property type="entry name" value="D-isomer_DH_NAD-bd"/>
</dbReference>
<dbReference type="SUPFAM" id="SSF51735">
    <property type="entry name" value="NAD(P)-binding Rossmann-fold domains"/>
    <property type="match status" value="1"/>
</dbReference>
<reference evidence="4 5" key="1">
    <citation type="submission" date="2017-05" db="EMBL/GenBank/DDBJ databases">
        <title>Complete and WGS of Bordetella genogroups.</title>
        <authorList>
            <person name="Spilker T."/>
            <person name="LiPuma J."/>
        </authorList>
    </citation>
    <scope>NUCLEOTIDE SEQUENCE [LARGE SCALE GENOMIC DNA]</scope>
    <source>
        <strain evidence="4 5">AU7206</strain>
    </source>
</reference>
<evidence type="ECO:0000256" key="2">
    <source>
        <dbReference type="ARBA" id="ARBA00023027"/>
    </source>
</evidence>
<dbReference type="GO" id="GO:0016491">
    <property type="term" value="F:oxidoreductase activity"/>
    <property type="evidence" value="ECO:0007669"/>
    <property type="project" value="UniProtKB-KW"/>
</dbReference>
<feature type="domain" description="D-isomer specific 2-hydroxyacid dehydrogenase NAD-binding" evidence="3">
    <location>
        <begin position="123"/>
        <end position="299"/>
    </location>
</feature>
<organism evidence="4 5">
    <name type="scientific">Bordetella genomosp. 13</name>
    <dbReference type="NCBI Taxonomy" id="463040"/>
    <lineage>
        <taxon>Bacteria</taxon>
        <taxon>Pseudomonadati</taxon>
        <taxon>Pseudomonadota</taxon>
        <taxon>Betaproteobacteria</taxon>
        <taxon>Burkholderiales</taxon>
        <taxon>Alcaligenaceae</taxon>
        <taxon>Bordetella</taxon>
    </lineage>
</organism>
<dbReference type="Pfam" id="PF02826">
    <property type="entry name" value="2-Hacid_dh_C"/>
    <property type="match status" value="1"/>
</dbReference>
<evidence type="ECO:0000313" key="4">
    <source>
        <dbReference type="EMBL" id="ARP94216.1"/>
    </source>
</evidence>
<keyword evidence="1" id="KW-0560">Oxidoreductase</keyword>
<dbReference type="GO" id="GO:0051287">
    <property type="term" value="F:NAD binding"/>
    <property type="evidence" value="ECO:0007669"/>
    <property type="project" value="InterPro"/>
</dbReference>